<evidence type="ECO:0000256" key="1">
    <source>
        <dbReference type="SAM" id="SignalP"/>
    </source>
</evidence>
<keyword evidence="3" id="KW-1185">Reference proteome</keyword>
<dbReference type="OrthoDB" id="1271311at2"/>
<dbReference type="STRING" id="421531.IX38_03050"/>
<dbReference type="PROSITE" id="PS51257">
    <property type="entry name" value="PROKAR_LIPOPROTEIN"/>
    <property type="match status" value="1"/>
</dbReference>
<dbReference type="AlphaFoldDB" id="A0A085ZYG8"/>
<dbReference type="eggNOG" id="ENOG50331DF">
    <property type="taxonomic scope" value="Bacteria"/>
</dbReference>
<evidence type="ECO:0000313" key="2">
    <source>
        <dbReference type="EMBL" id="KFF09482.1"/>
    </source>
</evidence>
<dbReference type="EMBL" id="JPRO01000001">
    <property type="protein sequence ID" value="KFF09482.1"/>
    <property type="molecule type" value="Genomic_DNA"/>
</dbReference>
<dbReference type="Proteomes" id="UP000028703">
    <property type="component" value="Unassembled WGS sequence"/>
</dbReference>
<accession>A0A085ZYG8</accession>
<feature type="chain" id="PRO_5001801800" evidence="1">
    <location>
        <begin position="25"/>
        <end position="174"/>
    </location>
</feature>
<sequence>MKFKLNHILIFKLIAILFLTVSCGSDDESLQRIDQILNIYVKNSAGQDLLNAKKNGSYSSYAVNDAFGVADVAPVSVPLKMTTDSIYYFEYLRGAKRRTMDSLSPDNRTYHSKLAFALSRTVNNVVVTTVDSMEIKYRWTPSVFQVSEVRYNNQIVFTKAADAPDAINTVTIIK</sequence>
<evidence type="ECO:0000313" key="3">
    <source>
        <dbReference type="Proteomes" id="UP000028703"/>
    </source>
</evidence>
<feature type="signal peptide" evidence="1">
    <location>
        <begin position="1"/>
        <end position="24"/>
    </location>
</feature>
<gene>
    <name evidence="2" type="ORF">IX38_03050</name>
</gene>
<keyword evidence="1" id="KW-0732">Signal</keyword>
<dbReference type="RefSeq" id="WP_034701355.1">
    <property type="nucleotide sequence ID" value="NZ_JPRO01000001.1"/>
</dbReference>
<proteinExistence type="predicted"/>
<comment type="caution">
    <text evidence="2">The sequence shown here is derived from an EMBL/GenBank/DDBJ whole genome shotgun (WGS) entry which is preliminary data.</text>
</comment>
<protein>
    <submittedName>
        <fullName evidence="2">Uncharacterized protein</fullName>
    </submittedName>
</protein>
<organism evidence="2 3">
    <name type="scientific">Chryseobacterium luteum</name>
    <dbReference type="NCBI Taxonomy" id="421531"/>
    <lineage>
        <taxon>Bacteria</taxon>
        <taxon>Pseudomonadati</taxon>
        <taxon>Bacteroidota</taxon>
        <taxon>Flavobacteriia</taxon>
        <taxon>Flavobacteriales</taxon>
        <taxon>Weeksellaceae</taxon>
        <taxon>Chryseobacterium group</taxon>
        <taxon>Chryseobacterium</taxon>
    </lineage>
</organism>
<name>A0A085ZYG8_9FLAO</name>
<reference evidence="2 3" key="1">
    <citation type="submission" date="2014-07" db="EMBL/GenBank/DDBJ databases">
        <title>Genome of Chryseobacterium luteum DSM 18605.</title>
        <authorList>
            <person name="Stropko S.J."/>
            <person name="Pipes S.E."/>
            <person name="Newman J.D."/>
        </authorList>
    </citation>
    <scope>NUCLEOTIDE SEQUENCE [LARGE SCALE GENOMIC DNA]</scope>
    <source>
        <strain evidence="2 3">DSM 18605</strain>
    </source>
</reference>